<reference evidence="3" key="1">
    <citation type="submission" date="2021-01" db="EMBL/GenBank/DDBJ databases">
        <authorList>
            <person name="Corre E."/>
            <person name="Pelletier E."/>
            <person name="Niang G."/>
            <person name="Scheremetjew M."/>
            <person name="Finn R."/>
            <person name="Kale V."/>
            <person name="Holt S."/>
            <person name="Cochrane G."/>
            <person name="Meng A."/>
            <person name="Brown T."/>
            <person name="Cohen L."/>
        </authorList>
    </citation>
    <scope>NUCLEOTIDE SEQUENCE</scope>
    <source>
        <strain evidence="3">CCMP2058</strain>
    </source>
</reference>
<evidence type="ECO:0000256" key="1">
    <source>
        <dbReference type="SAM" id="MobiDB-lite"/>
    </source>
</evidence>
<feature type="transmembrane region" description="Helical" evidence="2">
    <location>
        <begin position="18"/>
        <end position="36"/>
    </location>
</feature>
<dbReference type="AlphaFoldDB" id="A0A7S0H110"/>
<evidence type="ECO:0000256" key="2">
    <source>
        <dbReference type="SAM" id="Phobius"/>
    </source>
</evidence>
<proteinExistence type="predicted"/>
<protein>
    <submittedName>
        <fullName evidence="3">Uncharacterized protein</fullName>
    </submittedName>
</protein>
<sequence length="206" mass="23689">MHRHNPIWRYSNVGSRSVYVVILFTLVLVALFRCPVTQRITGSGVGGNPGDNDAHTKAEDRSVRASTYGWFSGRASPAPQSVHHRDPSRPPPTPGDLKSEVERLRAEVSSLKASQSIETFKLIKSHQEKYEGVKKDVDTLRYKLEKLKEKAEPKTTVLGQLWGTVGWLFSAFDFLIKWSWRIFVIIILFRWWSSIRAWPSLPWQNW</sequence>
<name>A0A7S0H110_9EUKA</name>
<keyword evidence="2" id="KW-0812">Transmembrane</keyword>
<evidence type="ECO:0000313" key="3">
    <source>
        <dbReference type="EMBL" id="CAD8452662.1"/>
    </source>
</evidence>
<organism evidence="3">
    <name type="scientific">Amorphochlora amoebiformis</name>
    <dbReference type="NCBI Taxonomy" id="1561963"/>
    <lineage>
        <taxon>Eukaryota</taxon>
        <taxon>Sar</taxon>
        <taxon>Rhizaria</taxon>
        <taxon>Cercozoa</taxon>
        <taxon>Chlorarachniophyceae</taxon>
        <taxon>Amorphochlora</taxon>
    </lineage>
</organism>
<accession>A0A7S0H110</accession>
<gene>
    <name evidence="3" type="ORF">LAMO00422_LOCUS11594</name>
</gene>
<feature type="region of interest" description="Disordered" evidence="1">
    <location>
        <begin position="74"/>
        <end position="99"/>
    </location>
</feature>
<keyword evidence="2" id="KW-1133">Transmembrane helix</keyword>
<keyword evidence="2" id="KW-0472">Membrane</keyword>
<dbReference type="EMBL" id="HBEM01016895">
    <property type="protein sequence ID" value="CAD8452662.1"/>
    <property type="molecule type" value="Transcribed_RNA"/>
</dbReference>